<feature type="transmembrane region" description="Helical" evidence="14">
    <location>
        <begin position="13"/>
        <end position="32"/>
    </location>
</feature>
<feature type="transmembrane region" description="Helical" evidence="14">
    <location>
        <begin position="447"/>
        <end position="468"/>
    </location>
</feature>
<feature type="transmembrane region" description="Helical" evidence="14">
    <location>
        <begin position="93"/>
        <end position="114"/>
    </location>
</feature>
<feature type="transmembrane region" description="Helical" evidence="14">
    <location>
        <begin position="234"/>
        <end position="253"/>
    </location>
</feature>
<gene>
    <name evidence="14 16" type="primary">mprF</name>
    <name evidence="16" type="ORF">G3M99_05135</name>
</gene>
<dbReference type="Pfam" id="PF09924">
    <property type="entry name" value="LPG_synthase_C"/>
    <property type="match status" value="1"/>
</dbReference>
<keyword evidence="6 14" id="KW-0808">Transferase</keyword>
<evidence type="ECO:0000256" key="2">
    <source>
        <dbReference type="ARBA" id="ARBA00008627"/>
    </source>
</evidence>
<comment type="similarity">
    <text evidence="2 14">Belongs to the LPG synthase family.</text>
</comment>
<evidence type="ECO:0000256" key="10">
    <source>
        <dbReference type="ARBA" id="ARBA00023136"/>
    </source>
</evidence>
<dbReference type="RefSeq" id="WP_061995223.1">
    <property type="nucleotide sequence ID" value="NZ_JAAGPU010000006.1"/>
</dbReference>
<feature type="transmembrane region" description="Helical" evidence="14">
    <location>
        <begin position="393"/>
        <end position="411"/>
    </location>
</feature>
<evidence type="ECO:0000256" key="9">
    <source>
        <dbReference type="ARBA" id="ARBA00023098"/>
    </source>
</evidence>
<feature type="transmembrane region" description="Helical" evidence="14">
    <location>
        <begin position="162"/>
        <end position="180"/>
    </location>
</feature>
<comment type="function">
    <text evidence="14">Catalyzes the transfer of a lysyl group from L-lysyl-tRNA(Lys) to membrane-bound phosphatidylglycerol (PG), which produces lysylphosphatidylglycerol (LPG), a major component of the bacterial membrane with a positive net charge. LPG synthesis contributes to bacterial virulence as it is involved in the resistance mechanism against cationic antimicrobial peptides (CAMP) produces by the host's immune system (defensins, cathelicidins) and by the competing microorganisms.</text>
</comment>
<evidence type="ECO:0000313" key="16">
    <source>
        <dbReference type="EMBL" id="NEU04255.1"/>
    </source>
</evidence>
<evidence type="ECO:0000256" key="5">
    <source>
        <dbReference type="ARBA" id="ARBA00022475"/>
    </source>
</evidence>
<evidence type="ECO:0000256" key="14">
    <source>
        <dbReference type="RuleBase" id="RU363042"/>
    </source>
</evidence>
<dbReference type="InterPro" id="IPR051211">
    <property type="entry name" value="PG_lysyltransferase"/>
</dbReference>
<comment type="caution">
    <text evidence="16">The sequence shown here is derived from an EMBL/GenBank/DDBJ whole genome shotgun (WGS) entry which is preliminary data.</text>
</comment>
<evidence type="ECO:0000256" key="1">
    <source>
        <dbReference type="ARBA" id="ARBA00004651"/>
    </source>
</evidence>
<feature type="transmembrane region" description="Helical" evidence="14">
    <location>
        <begin position="491"/>
        <end position="510"/>
    </location>
</feature>
<proteinExistence type="inferred from homology"/>
<evidence type="ECO:0000259" key="15">
    <source>
        <dbReference type="Pfam" id="PF09924"/>
    </source>
</evidence>
<feature type="transmembrane region" description="Helical" evidence="14">
    <location>
        <begin position="53"/>
        <end position="73"/>
    </location>
</feature>
<dbReference type="GO" id="GO:0046677">
    <property type="term" value="P:response to antibiotic"/>
    <property type="evidence" value="ECO:0007669"/>
    <property type="project" value="UniProtKB-KW"/>
</dbReference>
<keyword evidence="7 14" id="KW-0812">Transmembrane</keyword>
<dbReference type="EC" id="2.3.2.3" evidence="3 14"/>
<feature type="transmembrane region" description="Helical" evidence="14">
    <location>
        <begin position="287"/>
        <end position="307"/>
    </location>
</feature>
<dbReference type="AlphaFoldDB" id="A0A6M0H0H2"/>
<evidence type="ECO:0000256" key="11">
    <source>
        <dbReference type="ARBA" id="ARBA00023251"/>
    </source>
</evidence>
<dbReference type="InterPro" id="IPR024320">
    <property type="entry name" value="LPG_synthase_C"/>
</dbReference>
<dbReference type="Pfam" id="PF03706">
    <property type="entry name" value="LPG_synthase_TM"/>
    <property type="match status" value="1"/>
</dbReference>
<dbReference type="PANTHER" id="PTHR34697">
    <property type="entry name" value="PHOSPHATIDYLGLYCEROL LYSYLTRANSFERASE"/>
    <property type="match status" value="1"/>
</dbReference>
<keyword evidence="11 14" id="KW-0046">Antibiotic resistance</keyword>
<evidence type="ECO:0000256" key="8">
    <source>
        <dbReference type="ARBA" id="ARBA00022989"/>
    </source>
</evidence>
<dbReference type="NCBIfam" id="NF033480">
    <property type="entry name" value="bifunc_MprF"/>
    <property type="match status" value="1"/>
</dbReference>
<comment type="catalytic activity">
    <reaction evidence="13 14">
        <text>L-lysyl-tRNA(Lys) + a 1,2-diacyl-sn-glycero-3-phospho-(1'-sn-glycerol) = a 1,2-diacyl-sn-glycero-3-phospho-1'-(3'-O-L-lysyl)-sn-glycerol + tRNA(Lys)</text>
        <dbReference type="Rhea" id="RHEA:10668"/>
        <dbReference type="Rhea" id="RHEA-COMP:9696"/>
        <dbReference type="Rhea" id="RHEA-COMP:9697"/>
        <dbReference type="ChEBI" id="CHEBI:64716"/>
        <dbReference type="ChEBI" id="CHEBI:75792"/>
        <dbReference type="ChEBI" id="CHEBI:78442"/>
        <dbReference type="ChEBI" id="CHEBI:78529"/>
        <dbReference type="EC" id="2.3.2.3"/>
    </reaction>
</comment>
<keyword evidence="8 14" id="KW-1133">Transmembrane helix</keyword>
<reference evidence="16 17" key="1">
    <citation type="submission" date="2020-02" db="EMBL/GenBank/DDBJ databases">
        <title>Genome assembly of a novel Clostridium senegalense strain.</title>
        <authorList>
            <person name="Gupta T.B."/>
            <person name="Jauregui R."/>
            <person name="Maclean P."/>
            <person name="Nawarathana A."/>
            <person name="Brightwell G."/>
        </authorList>
    </citation>
    <scope>NUCLEOTIDE SEQUENCE [LARGE SCALE GENOMIC DNA]</scope>
    <source>
        <strain evidence="16 17">AGRFS4</strain>
    </source>
</reference>
<keyword evidence="17" id="KW-1185">Reference proteome</keyword>
<keyword evidence="5" id="KW-1003">Cell membrane</keyword>
<comment type="subcellular location">
    <subcellularLocation>
        <location evidence="1 14">Cell membrane</location>
        <topology evidence="1 14">Multi-pass membrane protein</topology>
    </subcellularLocation>
</comment>
<dbReference type="GO" id="GO:0055091">
    <property type="term" value="P:phospholipid homeostasis"/>
    <property type="evidence" value="ECO:0007669"/>
    <property type="project" value="TreeGrafter"/>
</dbReference>
<protein>
    <recommendedName>
        <fullName evidence="4 14">Phosphatidylglycerol lysyltransferase</fullName>
        <ecNumber evidence="3 14">2.3.2.3</ecNumber>
    </recommendedName>
    <alternativeName>
        <fullName evidence="12 14">Lysylphosphatidylglycerol synthase</fullName>
    </alternativeName>
</protein>
<evidence type="ECO:0000256" key="13">
    <source>
        <dbReference type="ARBA" id="ARBA00047540"/>
    </source>
</evidence>
<dbReference type="GO" id="GO:0050071">
    <property type="term" value="F:phosphatidylglycerol lysyltransferase activity"/>
    <property type="evidence" value="ECO:0007669"/>
    <property type="project" value="UniProtKB-EC"/>
</dbReference>
<dbReference type="GO" id="GO:0005886">
    <property type="term" value="C:plasma membrane"/>
    <property type="evidence" value="ECO:0007669"/>
    <property type="project" value="UniProtKB-SubCell"/>
</dbReference>
<evidence type="ECO:0000256" key="6">
    <source>
        <dbReference type="ARBA" id="ARBA00022679"/>
    </source>
</evidence>
<evidence type="ECO:0000256" key="7">
    <source>
        <dbReference type="ARBA" id="ARBA00022692"/>
    </source>
</evidence>
<sequence>MDKYRETWEKSKITVLKAVIGFLVLALVLFALKGELKNLNLIEALHILKQEKNSTILVVFIMGLIAVAVTTLYDLVLCKELNIDVNKKKIFKISWMSNTTNNFIGAGGVAGGGLRTAFYKKEGVSTKEAVNMTFTIWMTTLTGLSGLILLNFNFIVKLDNKFYVILAILISLYIPLYLSIDKIPYIRDKFKDSIAITMPLKSKVKMVLVAVLEWIVAGIFFAGLIHYFAPEASYFESLAVFSLAITIGVCSFIPGGIGSFDLACIYGFKLFNISSSGIIVGMLLFRIFYYLIPWLLSMFLIVGELLNAKRSKKNKNNLALINEFGIKALSGLIFFSGIVLILSSILPNFPTRVRIVRKFLSVPMLQFSEVTVIGIGFILIILSKGILDKVKGAYNVTIILLILGSLLSFIKGLNIEASSLLGVIAFLLYLSKDRFYRENSPLEIKNAILYTSIVLIMSLFYGFIYFVINNSLAFIPYKPVVKNFMYTPKMMTSYFLILLVIVLIIHFLAVKKIEFEYANDDELEKLKEFLKKYDGNCKTHLLFLKDKSLFYAADNKVIIGFRMYDNKMIALGDPIGDKTLFKKAIGEFRAFADKNNMTPVFYEINEENLPLYHENGYNFFKLGEEAFVKLEGFNLNGKKKADLRYIKNRIEKGLFEFEMINPPFNDELFNKLKEISDKWLGDRKEKGFSLGWFNKEYMSLTPIGVVKHEGEIIGFATLLPVYDDKTVGIDLMRLIPNPPNGTMDAVFYSFINWAINEGYEYFNLGMAPLSNVGVNKYSKVKERMGRYVFTYGNKVYSFKGLRKYKEKFDPIWCGRYLAYPANSNLPSIIVDLAKLVAEAPREE</sequence>
<evidence type="ECO:0000256" key="4">
    <source>
        <dbReference type="ARBA" id="ARBA00021546"/>
    </source>
</evidence>
<feature type="domain" description="Phosphatidylglycerol lysyltransferase C-terminal" evidence="15">
    <location>
        <begin position="529"/>
        <end position="819"/>
    </location>
</feature>
<dbReference type="SUPFAM" id="SSF55729">
    <property type="entry name" value="Acyl-CoA N-acyltransferases (Nat)"/>
    <property type="match status" value="1"/>
</dbReference>
<organism evidence="16 17">
    <name type="scientific">Clostridium senegalense</name>
    <dbReference type="NCBI Taxonomy" id="1465809"/>
    <lineage>
        <taxon>Bacteria</taxon>
        <taxon>Bacillati</taxon>
        <taxon>Bacillota</taxon>
        <taxon>Clostridia</taxon>
        <taxon>Eubacteriales</taxon>
        <taxon>Clostridiaceae</taxon>
        <taxon>Clostridium</taxon>
    </lineage>
</organism>
<feature type="transmembrane region" description="Helical" evidence="14">
    <location>
        <begin position="206"/>
        <end position="228"/>
    </location>
</feature>
<evidence type="ECO:0000256" key="3">
    <source>
        <dbReference type="ARBA" id="ARBA00012014"/>
    </source>
</evidence>
<dbReference type="InterPro" id="IPR016181">
    <property type="entry name" value="Acyl_CoA_acyltransferase"/>
</dbReference>
<dbReference type="EMBL" id="JAAGPU010000006">
    <property type="protein sequence ID" value="NEU04255.1"/>
    <property type="molecule type" value="Genomic_DNA"/>
</dbReference>
<evidence type="ECO:0000313" key="17">
    <source>
        <dbReference type="Proteomes" id="UP000481872"/>
    </source>
</evidence>
<dbReference type="GO" id="GO:0006629">
    <property type="term" value="P:lipid metabolic process"/>
    <property type="evidence" value="ECO:0007669"/>
    <property type="project" value="UniProtKB-KW"/>
</dbReference>
<feature type="transmembrane region" description="Helical" evidence="14">
    <location>
        <begin position="328"/>
        <end position="347"/>
    </location>
</feature>
<dbReference type="PANTHER" id="PTHR34697:SF2">
    <property type="entry name" value="PHOSPHATIDYLGLYCEROL LYSYLTRANSFERASE"/>
    <property type="match status" value="1"/>
</dbReference>
<accession>A0A6M0H0H2</accession>
<feature type="transmembrane region" description="Helical" evidence="14">
    <location>
        <begin position="359"/>
        <end position="381"/>
    </location>
</feature>
<keyword evidence="9 14" id="KW-0443">Lipid metabolism</keyword>
<keyword evidence="10 14" id="KW-0472">Membrane</keyword>
<name>A0A6M0H0H2_9CLOT</name>
<evidence type="ECO:0000256" key="12">
    <source>
        <dbReference type="ARBA" id="ARBA00031899"/>
    </source>
</evidence>
<feature type="transmembrane region" description="Helical" evidence="14">
    <location>
        <begin position="134"/>
        <end position="156"/>
    </location>
</feature>
<dbReference type="Proteomes" id="UP000481872">
    <property type="component" value="Unassembled WGS sequence"/>
</dbReference>
<dbReference type="InterPro" id="IPR022791">
    <property type="entry name" value="L-PG_synthase/AglD"/>
</dbReference>